<dbReference type="AlphaFoldDB" id="A0AAV5GJ49"/>
<organism evidence="5 6">
    <name type="scientific">Rhodotorula paludigena</name>
    <dbReference type="NCBI Taxonomy" id="86838"/>
    <lineage>
        <taxon>Eukaryota</taxon>
        <taxon>Fungi</taxon>
        <taxon>Dikarya</taxon>
        <taxon>Basidiomycota</taxon>
        <taxon>Pucciniomycotina</taxon>
        <taxon>Microbotryomycetes</taxon>
        <taxon>Sporidiobolales</taxon>
        <taxon>Sporidiobolaceae</taxon>
        <taxon>Rhodotorula</taxon>
    </lineage>
</organism>
<dbReference type="Pfam" id="PF08590">
    <property type="entry name" value="DUF1771"/>
    <property type="match status" value="1"/>
</dbReference>
<reference evidence="5 6" key="1">
    <citation type="submission" date="2021-12" db="EMBL/GenBank/DDBJ databases">
        <title>High titer production of polyol ester of fatty acids by Rhodotorula paludigena BS15 towards product separation-free biomass refinery.</title>
        <authorList>
            <person name="Mano J."/>
            <person name="Ono H."/>
            <person name="Tanaka T."/>
            <person name="Naito K."/>
            <person name="Sushida H."/>
            <person name="Ike M."/>
            <person name="Tokuyasu K."/>
            <person name="Kitaoka M."/>
        </authorList>
    </citation>
    <scope>NUCLEOTIDE SEQUENCE [LARGE SCALE GENOMIC DNA]</scope>
    <source>
        <strain evidence="5 6">BS15</strain>
    </source>
</reference>
<proteinExistence type="predicted"/>
<feature type="compositionally biased region" description="Low complexity" evidence="2">
    <location>
        <begin position="169"/>
        <end position="183"/>
    </location>
</feature>
<feature type="region of interest" description="Disordered" evidence="2">
    <location>
        <begin position="155"/>
        <end position="348"/>
    </location>
</feature>
<sequence>MDGTQSNSYTHTRALLNYLFAAHGKGKQGTSPPQPLPPNSAGMSLLELSVRKLALAQSRAASAASSSKAPSEASATTTDDEDAESSTGKSATEELSDEDKAKVVIEKLEDPDIDEDDMPDAIKETLNSLLILPENDSVNLDPLILALLHRHREDLHPTGNPVPPLPNHGSTTPGSRPSLSRSSSVRRAGGMLTPGATGAPGSRSPSHSPWSSPKPAPLTLNPNSGAFKFSVGASEFRPGVGGTSSGRASPAAPGTPRRSQSPMPMTAQQAQQNWVLNHSPLSTPKHSHAPHHDSISASSSPSYFPRQLDGSGSKPKISRLPWADADANGAADDGGDESPHARIDDGPLPAETVAAFGGGTNSPFYSPALPVDGAYAHAQPVYDDEAGGMHWVDPNAPPPPDGYFGYPPSAGAQPFVPQGYAAPNAQPQTPGEYGTYQGGPMYDPEAFAPRVGGGPGPAFITLPGPAPGEMPSIDFANQLEGSSGLGGIGAYAMTPFDHLHSIFADSDVSEGVLEEALTQTGFDVDKAIEYIIDTQLGNRPPPPPSHLVPTPPTGMEMAHMGGAAALPPGFAPPYPPPPPGMLGAPVPRGIGATGSRPLVISRDSFDGFAGGNGGRGSPRFGGAGSRTGTPTGEAGRGVGGRVCRFYLAGNCLRSDCRFSHDVSKAVCKFWLRGHCLKGDGRCDFLHSIPPILRADYEARTRLRQEAMQGMPEPEPDAGPELDFPTLGAAPRSHRPMGGTTRTVQLDPARTRFAGAVKFGQKVQSPLPRPSGASPAPSAPGPRKSGRITLRPPALLPTLPTGQSLAALYIKYRQNFLELGANRNKCLAKAAECWKRGDGAGARKWSREAQDWSRQVAIEGRDSALRIVEERKRILKEAIDRNEGRAGTTDDAPDRRVRGHERGGGICLGVVSASVLPASDRGLTEDERTEVALDLHALHTDEAIGFMGDFLLKLEAQQFQGIAYVVIGQQKHSGSSAPDKAEAAGRLRLEQATTEFLADQGWAWQNFGGILAIDCLR</sequence>
<keyword evidence="1" id="KW-0863">Zinc-finger</keyword>
<protein>
    <recommendedName>
        <fullName evidence="7">CCCH zinc finger and SMR domain containing protein</fullName>
    </recommendedName>
</protein>
<dbReference type="SMART" id="SM00356">
    <property type="entry name" value="ZnF_C3H1"/>
    <property type="match status" value="2"/>
</dbReference>
<dbReference type="Proteomes" id="UP001342314">
    <property type="component" value="Unassembled WGS sequence"/>
</dbReference>
<feature type="compositionally biased region" description="Gly residues" evidence="2">
    <location>
        <begin position="610"/>
        <end position="625"/>
    </location>
</feature>
<dbReference type="CDD" id="cd14279">
    <property type="entry name" value="CUE"/>
    <property type="match status" value="1"/>
</dbReference>
<gene>
    <name evidence="5" type="ORF">Rhopal_003274-T1</name>
</gene>
<dbReference type="PROSITE" id="PS50103">
    <property type="entry name" value="ZF_C3H1"/>
    <property type="match status" value="2"/>
</dbReference>
<evidence type="ECO:0000259" key="3">
    <source>
        <dbReference type="PROSITE" id="PS50103"/>
    </source>
</evidence>
<dbReference type="PANTHER" id="PTHR46651:SF1">
    <property type="entry name" value="SMALL MUTS RELATED FAMILY PROTEIN"/>
    <property type="match status" value="1"/>
</dbReference>
<keyword evidence="1" id="KW-0479">Metal-binding</keyword>
<dbReference type="InterPro" id="IPR053242">
    <property type="entry name" value="PAM2-like_domain"/>
</dbReference>
<feature type="domain" description="C3H1-type" evidence="3">
    <location>
        <begin position="661"/>
        <end position="689"/>
    </location>
</feature>
<feature type="compositionally biased region" description="Polar residues" evidence="2">
    <location>
        <begin position="257"/>
        <end position="284"/>
    </location>
</feature>
<dbReference type="SMART" id="SM01162">
    <property type="entry name" value="DUF1771"/>
    <property type="match status" value="1"/>
</dbReference>
<feature type="region of interest" description="Disordered" evidence="2">
    <location>
        <begin position="760"/>
        <end position="794"/>
    </location>
</feature>
<feature type="region of interest" description="Disordered" evidence="2">
    <location>
        <begin position="57"/>
        <end position="102"/>
    </location>
</feature>
<comment type="caution">
    <text evidence="5">The sequence shown here is derived from an EMBL/GenBank/DDBJ whole genome shotgun (WGS) entry which is preliminary data.</text>
</comment>
<evidence type="ECO:0008006" key="7">
    <source>
        <dbReference type="Google" id="ProtNLM"/>
    </source>
</evidence>
<dbReference type="InterPro" id="IPR036063">
    <property type="entry name" value="Smr_dom_sf"/>
</dbReference>
<keyword evidence="6" id="KW-1185">Reference proteome</keyword>
<name>A0AAV5GJ49_9BASI</name>
<dbReference type="PROSITE" id="PS50828">
    <property type="entry name" value="SMR"/>
    <property type="match status" value="1"/>
</dbReference>
<feature type="zinc finger region" description="C3H1-type" evidence="1">
    <location>
        <begin position="637"/>
        <end position="660"/>
    </location>
</feature>
<feature type="compositionally biased region" description="Low complexity" evidence="2">
    <location>
        <begin position="57"/>
        <end position="77"/>
    </location>
</feature>
<dbReference type="EMBL" id="BQKY01000006">
    <property type="protein sequence ID" value="GJN90273.1"/>
    <property type="molecule type" value="Genomic_DNA"/>
</dbReference>
<evidence type="ECO:0000313" key="6">
    <source>
        <dbReference type="Proteomes" id="UP001342314"/>
    </source>
</evidence>
<dbReference type="Gene3D" id="4.10.1000.10">
    <property type="entry name" value="Zinc finger, CCCH-type"/>
    <property type="match status" value="1"/>
</dbReference>
<dbReference type="Gene3D" id="3.30.1370.110">
    <property type="match status" value="1"/>
</dbReference>
<dbReference type="InterPro" id="IPR002625">
    <property type="entry name" value="Smr_dom"/>
</dbReference>
<dbReference type="PANTHER" id="PTHR46651">
    <property type="entry name" value="POLYADENYLATE-BINDING PROTEIN-INTERACTING PROTEIN 7"/>
    <property type="match status" value="1"/>
</dbReference>
<feature type="compositionally biased region" description="Low complexity" evidence="2">
    <location>
        <begin position="200"/>
        <end position="213"/>
    </location>
</feature>
<dbReference type="GO" id="GO:0008270">
    <property type="term" value="F:zinc ion binding"/>
    <property type="evidence" value="ECO:0007669"/>
    <property type="project" value="UniProtKB-KW"/>
</dbReference>
<feature type="region of interest" description="Disordered" evidence="2">
    <location>
        <begin position="23"/>
        <end position="43"/>
    </location>
</feature>
<dbReference type="InterPro" id="IPR000571">
    <property type="entry name" value="Znf_CCCH"/>
</dbReference>
<dbReference type="InterPro" id="IPR013899">
    <property type="entry name" value="DUF1771"/>
</dbReference>
<feature type="region of interest" description="Disordered" evidence="2">
    <location>
        <begin position="610"/>
        <end position="634"/>
    </location>
</feature>
<evidence type="ECO:0000259" key="4">
    <source>
        <dbReference type="PROSITE" id="PS50828"/>
    </source>
</evidence>
<feature type="region of interest" description="Disordered" evidence="2">
    <location>
        <begin position="707"/>
        <end position="741"/>
    </location>
</feature>
<feature type="zinc finger region" description="C3H1-type" evidence="1">
    <location>
        <begin position="661"/>
        <end position="689"/>
    </location>
</feature>
<accession>A0AAV5GJ49</accession>
<evidence type="ECO:0000256" key="2">
    <source>
        <dbReference type="SAM" id="MobiDB-lite"/>
    </source>
</evidence>
<evidence type="ECO:0000256" key="1">
    <source>
        <dbReference type="PROSITE-ProRule" id="PRU00723"/>
    </source>
</evidence>
<keyword evidence="1" id="KW-0862">Zinc</keyword>
<feature type="domain" description="C3H1-type" evidence="3">
    <location>
        <begin position="637"/>
        <end position="660"/>
    </location>
</feature>
<evidence type="ECO:0000313" key="5">
    <source>
        <dbReference type="EMBL" id="GJN90273.1"/>
    </source>
</evidence>
<feature type="domain" description="Smr" evidence="4">
    <location>
        <begin position="932"/>
        <end position="1016"/>
    </location>
</feature>